<dbReference type="InterPro" id="IPR019734">
    <property type="entry name" value="TPR_rpt"/>
</dbReference>
<dbReference type="InterPro" id="IPR036869">
    <property type="entry name" value="J_dom_sf"/>
</dbReference>
<feature type="compositionally biased region" description="Basic residues" evidence="2">
    <location>
        <begin position="838"/>
        <end position="847"/>
    </location>
</feature>
<feature type="region of interest" description="Disordered" evidence="2">
    <location>
        <begin position="764"/>
        <end position="795"/>
    </location>
</feature>
<dbReference type="Pfam" id="PF00226">
    <property type="entry name" value="DnaJ"/>
    <property type="match status" value="1"/>
</dbReference>
<feature type="compositionally biased region" description="Polar residues" evidence="2">
    <location>
        <begin position="1383"/>
        <end position="1403"/>
    </location>
</feature>
<dbReference type="Proteomes" id="UP001454036">
    <property type="component" value="Unassembled WGS sequence"/>
</dbReference>
<gene>
    <name evidence="4" type="ORF">LIER_22783</name>
</gene>
<feature type="region of interest" description="Disordered" evidence="2">
    <location>
        <begin position="1381"/>
        <end position="1419"/>
    </location>
</feature>
<dbReference type="Gene3D" id="1.10.287.110">
    <property type="entry name" value="DnaJ domain"/>
    <property type="match status" value="1"/>
</dbReference>
<feature type="compositionally biased region" description="Polar residues" evidence="2">
    <location>
        <begin position="786"/>
        <end position="795"/>
    </location>
</feature>
<dbReference type="InterPro" id="IPR018253">
    <property type="entry name" value="DnaJ_domain_CS"/>
</dbReference>
<accession>A0AAV3QXD0</accession>
<dbReference type="PROSITE" id="PS50076">
    <property type="entry name" value="DNAJ_2"/>
    <property type="match status" value="1"/>
</dbReference>
<dbReference type="SUPFAM" id="SSF48452">
    <property type="entry name" value="TPR-like"/>
    <property type="match status" value="2"/>
</dbReference>
<keyword evidence="5" id="KW-1185">Reference proteome</keyword>
<evidence type="ECO:0000256" key="1">
    <source>
        <dbReference type="SAM" id="Coils"/>
    </source>
</evidence>
<organism evidence="4 5">
    <name type="scientific">Lithospermum erythrorhizon</name>
    <name type="common">Purple gromwell</name>
    <name type="synonym">Lithospermum officinale var. erythrorhizon</name>
    <dbReference type="NCBI Taxonomy" id="34254"/>
    <lineage>
        <taxon>Eukaryota</taxon>
        <taxon>Viridiplantae</taxon>
        <taxon>Streptophyta</taxon>
        <taxon>Embryophyta</taxon>
        <taxon>Tracheophyta</taxon>
        <taxon>Spermatophyta</taxon>
        <taxon>Magnoliopsida</taxon>
        <taxon>eudicotyledons</taxon>
        <taxon>Gunneridae</taxon>
        <taxon>Pentapetalae</taxon>
        <taxon>asterids</taxon>
        <taxon>lamiids</taxon>
        <taxon>Boraginales</taxon>
        <taxon>Boraginaceae</taxon>
        <taxon>Boraginoideae</taxon>
        <taxon>Lithospermeae</taxon>
        <taxon>Lithospermum</taxon>
    </lineage>
</organism>
<evidence type="ECO:0000256" key="2">
    <source>
        <dbReference type="SAM" id="MobiDB-lite"/>
    </source>
</evidence>
<dbReference type="InterPro" id="IPR011990">
    <property type="entry name" value="TPR-like_helical_dom_sf"/>
</dbReference>
<dbReference type="PANTHER" id="PTHR45181">
    <property type="entry name" value="HEAT SHOCK PROTEIN DNAJ WITH TETRATRICOPEPTIDE REPEAT-CONTAINING PROTEIN"/>
    <property type="match status" value="1"/>
</dbReference>
<feature type="region of interest" description="Disordered" evidence="2">
    <location>
        <begin position="1"/>
        <end position="28"/>
    </location>
</feature>
<sequence>MSPSGASATTSAASSNLNPSSNSNSTTDSDFTFSNQGFNFIDVNNGGGDFSFSCSKTVSEKGNHGVRKPRLMKTRRKMEKEAIFMVGESNVNRGVSGFDWEEGYKGNAGLGDGLRSQLNGDFKPNVTLKVDGSKSDGNGFVFGAGSSDSMSNVSTGVLCFDWEEGHKGNDGLGDGLRSQWNGNFKPNNGLKSNGHGFVFGASNSSSTSNANPCVSGFDGEEASNSIAPSVGANNSTLNGNFKLNDALKVNGSKSDGNGFVFGAGSSGSMSNANSCVSRFDQEEANTTNASSVASSLNGNFKLNDTLKVNGFVFRASSSSSSSFMSNANPCVSGFDGEEANNRAHAPSVASTLNGSFKLNHTLNGEEANGFVFRASSISSSTSNENVQHMEFGLKDDKSRARPNLDNECFGYSGRKSSGTANLNSEMNCINGINKGSDASKLNLKNEGFAGFGNSKARLSSDRRNSVFVFGDGKNSNMGKEGGFVFGDNKDGLLGNLNIFREGVRLGAKTKNAAKSTKSRDASKFSSTAFEFGTSSNSVPKQSAENVVECGAKKYESLDANEKSKGNLTVELEVELDSVASNNPCSDCKTRWDDNTGVGGTDKRDEKINLAANNMEESSLLSNLTDEMKRFTIHDGEATVRENKLEESTTNFFVNFETKFVLGSNKNSFGVSIERDGLNNRSPRVKMPRKIKSKLRRGLVEHQLDGEDNVPKRGSFQKNYDSPGCRSPMDFSPYRPTDTVASGCKGNADKGGLDTCVNDDCSRGYQSNSDNRCPNRDNGEMSGDFPASSSGQHGLSSIRHQYKRKYKLKVGNGLNDQRQKAASNFVSEQSSTVPCNSSRTKKMPNTKTKSKNMGYIIQERAKHGTADVTSDQACDGWRIRGNQAYKAGNLSTAEEYYTKGIDSVSDKSFMQPLLLCYSNRAATRMSLGRIREALSDCKMAATLDTSFLKVKLRAANCHLVLGEVKDANMYYNDCLESERHICLDRRITIEAADGLQKAQKVAEYMRRSDELLQQCSSDAANSALEVISEALKISCYSDKLFEMKGEALCKLLMYEEVIQLCEKTLHIAERNFMACHYPNVNDNNGHECFAKLWRWRMMAKSHYHLGELKLALDLIEKQEQLIATADDITQELSNVLAVSIRQLLAHKKAGNEAFQGGRHVEAVEHYTAAISKSVESRPFAAICFCNRAAAYQAMGQLIDAISDCSLAIALDQNYSKAVSRRATLHELIRDYEQAANDLQRLIYLLQNQPQKGSQQSDISNKSGGSNTKELQRARTRLSSVEKKLKKRASLDLYSILGVKASDAESDIKKAYRKAALKHHPDKAAQLLGRNDVGDDVKLWKEIIEKVHKDADRLFKMIGESYSVLSDPEKRLKYNDEEELRDVLRSNSRSSHSGKTSDYYNSPSGRRSDSHGYPFGRSGNQRNWEEGSYNTHYRW</sequence>
<feature type="domain" description="J" evidence="3">
    <location>
        <begin position="1290"/>
        <end position="1376"/>
    </location>
</feature>
<dbReference type="PROSITE" id="PS00636">
    <property type="entry name" value="DNAJ_1"/>
    <property type="match status" value="1"/>
</dbReference>
<feature type="region of interest" description="Disordered" evidence="2">
    <location>
        <begin position="1251"/>
        <end position="1275"/>
    </location>
</feature>
<dbReference type="EMBL" id="BAABME010006285">
    <property type="protein sequence ID" value="GAA0167951.1"/>
    <property type="molecule type" value="Genomic_DNA"/>
</dbReference>
<reference evidence="4 5" key="1">
    <citation type="submission" date="2024-01" db="EMBL/GenBank/DDBJ databases">
        <title>The complete chloroplast genome sequence of Lithospermum erythrorhizon: insights into the phylogenetic relationship among Boraginaceae species and the maternal lineages of purple gromwells.</title>
        <authorList>
            <person name="Okada T."/>
            <person name="Watanabe K."/>
        </authorList>
    </citation>
    <scope>NUCLEOTIDE SEQUENCE [LARGE SCALE GENOMIC DNA]</scope>
</reference>
<feature type="region of interest" description="Disordered" evidence="2">
    <location>
        <begin position="823"/>
        <end position="847"/>
    </location>
</feature>
<dbReference type="CDD" id="cd06257">
    <property type="entry name" value="DnaJ"/>
    <property type="match status" value="1"/>
</dbReference>
<evidence type="ECO:0000313" key="5">
    <source>
        <dbReference type="Proteomes" id="UP001454036"/>
    </source>
</evidence>
<dbReference type="SUPFAM" id="SSF46565">
    <property type="entry name" value="Chaperone J-domain"/>
    <property type="match status" value="1"/>
</dbReference>
<feature type="region of interest" description="Disordered" evidence="2">
    <location>
        <begin position="704"/>
        <end position="730"/>
    </location>
</feature>
<feature type="coiled-coil region" evidence="1">
    <location>
        <begin position="1220"/>
        <end position="1247"/>
    </location>
</feature>
<dbReference type="SMART" id="SM00271">
    <property type="entry name" value="DnaJ"/>
    <property type="match status" value="1"/>
</dbReference>
<dbReference type="SMART" id="SM00028">
    <property type="entry name" value="TPR"/>
    <property type="match status" value="8"/>
</dbReference>
<comment type="caution">
    <text evidence="4">The sequence shown here is derived from an EMBL/GenBank/DDBJ whole genome shotgun (WGS) entry which is preliminary data.</text>
</comment>
<dbReference type="Gene3D" id="1.25.40.10">
    <property type="entry name" value="Tetratricopeptide repeat domain"/>
    <property type="match status" value="3"/>
</dbReference>
<evidence type="ECO:0000313" key="4">
    <source>
        <dbReference type="EMBL" id="GAA0167951.1"/>
    </source>
</evidence>
<feature type="compositionally biased region" description="Polar residues" evidence="2">
    <location>
        <begin position="823"/>
        <end position="837"/>
    </location>
</feature>
<proteinExistence type="predicted"/>
<name>A0AAV3QXD0_LITER</name>
<keyword evidence="1" id="KW-0175">Coiled coil</keyword>
<dbReference type="InterPro" id="IPR001623">
    <property type="entry name" value="DnaJ_domain"/>
</dbReference>
<dbReference type="PANTHER" id="PTHR45181:SF8">
    <property type="entry name" value="HEAT SHOCK PROTEIN DNAJ WITH TETRATRICOPEPTIDE REPEAT-CONTAINING PROTEIN"/>
    <property type="match status" value="1"/>
</dbReference>
<protein>
    <submittedName>
        <fullName evidence="4">Chaperone</fullName>
    </submittedName>
</protein>
<dbReference type="PRINTS" id="PR00625">
    <property type="entry name" value="JDOMAIN"/>
</dbReference>
<evidence type="ECO:0000259" key="3">
    <source>
        <dbReference type="PROSITE" id="PS50076"/>
    </source>
</evidence>
<feature type="compositionally biased region" description="Polar residues" evidence="2">
    <location>
        <begin position="1251"/>
        <end position="1267"/>
    </location>
</feature>